<dbReference type="InterPro" id="IPR050863">
    <property type="entry name" value="CenT-Element_Derived"/>
</dbReference>
<proteinExistence type="predicted"/>
<dbReference type="InterPro" id="IPR004875">
    <property type="entry name" value="DDE_SF_endonuclease_dom"/>
</dbReference>
<evidence type="ECO:0000256" key="1">
    <source>
        <dbReference type="SAM" id="MobiDB-lite"/>
    </source>
</evidence>
<feature type="compositionally biased region" description="Polar residues" evidence="1">
    <location>
        <begin position="227"/>
        <end position="239"/>
    </location>
</feature>
<dbReference type="PANTHER" id="PTHR19303">
    <property type="entry name" value="TRANSPOSON"/>
    <property type="match status" value="1"/>
</dbReference>
<dbReference type="GO" id="GO:0005634">
    <property type="term" value="C:nucleus"/>
    <property type="evidence" value="ECO:0007669"/>
    <property type="project" value="TreeGrafter"/>
</dbReference>
<sequence>MGQICGHMVVTGSERRGKSKKIQPGNREWATAICCISSDGYDVPPYIIVKGVYHLANWYTEGGLPDMWRLKPTANGWTDNETGLDWLQHFDKHTKSRTKGAYRMLVLDGHGSHQSPELEGYCKNNNIIPICLPAHSSHLTQPLDVGVFGVLKRAYGQEINNFIRAHINNISKVEFFLAFVAAYEVSMTKDNMAGGFRGAGLVPYNPEAVISKLDIKIRTPSPKEPTFPTTESWVSQTPHNPTEAICQSTLVKTRISRHQNSSPSPIFEAVKQLAKGLESIAHRTTLLEAENRSLRKANEALSKRRRAKKTRIRKAGSCTVHEIITKSSAHLIKLLS</sequence>
<gene>
    <name evidence="3" type="ORF">OOU_Y34scaffold00300g4</name>
</gene>
<dbReference type="PANTHER" id="PTHR19303:SF62">
    <property type="entry name" value="HTH CENPB-TYPE DOMAIN-CONTAINING PROTEIN-RELATED"/>
    <property type="match status" value="1"/>
</dbReference>
<evidence type="ECO:0000259" key="2">
    <source>
        <dbReference type="Pfam" id="PF03184"/>
    </source>
</evidence>
<protein>
    <recommendedName>
        <fullName evidence="2">DDE-1 domain-containing protein</fullName>
    </recommendedName>
</protein>
<dbReference type="Gene3D" id="3.30.420.10">
    <property type="entry name" value="Ribonuclease H-like superfamily/Ribonuclease H"/>
    <property type="match status" value="1"/>
</dbReference>
<organism evidence="3">
    <name type="scientific">Pyricularia oryzae (strain Y34)</name>
    <name type="common">Rice blast fungus</name>
    <name type="synonym">Magnaporthe oryzae</name>
    <dbReference type="NCBI Taxonomy" id="1143189"/>
    <lineage>
        <taxon>Eukaryota</taxon>
        <taxon>Fungi</taxon>
        <taxon>Dikarya</taxon>
        <taxon>Ascomycota</taxon>
        <taxon>Pezizomycotina</taxon>
        <taxon>Sordariomycetes</taxon>
        <taxon>Sordariomycetidae</taxon>
        <taxon>Magnaporthales</taxon>
        <taxon>Pyriculariaceae</taxon>
        <taxon>Pyricularia</taxon>
    </lineage>
</organism>
<dbReference type="InterPro" id="IPR036397">
    <property type="entry name" value="RNaseH_sf"/>
</dbReference>
<evidence type="ECO:0000313" key="3">
    <source>
        <dbReference type="EMBL" id="ELQ41143.1"/>
    </source>
</evidence>
<dbReference type="GO" id="GO:0003677">
    <property type="term" value="F:DNA binding"/>
    <property type="evidence" value="ECO:0007669"/>
    <property type="project" value="TreeGrafter"/>
</dbReference>
<accession>A0AA97P352</accession>
<feature type="region of interest" description="Disordered" evidence="1">
    <location>
        <begin position="220"/>
        <end position="239"/>
    </location>
</feature>
<name>A0AA97P352_PYRO3</name>
<dbReference type="Pfam" id="PF03184">
    <property type="entry name" value="DDE_1"/>
    <property type="match status" value="1"/>
</dbReference>
<feature type="domain" description="DDE-1" evidence="2">
    <location>
        <begin position="27"/>
        <end position="196"/>
    </location>
</feature>
<dbReference type="EMBL" id="JH793760">
    <property type="protein sequence ID" value="ELQ41143.1"/>
    <property type="molecule type" value="Genomic_DNA"/>
</dbReference>
<reference evidence="3" key="1">
    <citation type="journal article" date="2012" name="PLoS Genet.">
        <title>Comparative analysis of the genomes of two field isolates of the rice blast fungus Magnaporthe oryzae.</title>
        <authorList>
            <person name="Xue M."/>
            <person name="Yang J."/>
            <person name="Li Z."/>
            <person name="Hu S."/>
            <person name="Yao N."/>
            <person name="Dean R.A."/>
            <person name="Zhao W."/>
            <person name="Shen M."/>
            <person name="Zhang H."/>
            <person name="Li C."/>
            <person name="Liu L."/>
            <person name="Cao L."/>
            <person name="Xu X."/>
            <person name="Xing Y."/>
            <person name="Hsiang T."/>
            <person name="Zhang Z."/>
            <person name="Xu J.R."/>
            <person name="Peng Y.L."/>
        </authorList>
    </citation>
    <scope>NUCLEOTIDE SEQUENCE</scope>
    <source>
        <strain evidence="3">Y34</strain>
    </source>
</reference>
<dbReference type="Proteomes" id="UP000011086">
    <property type="component" value="Unassembled WGS sequence"/>
</dbReference>
<dbReference type="AlphaFoldDB" id="A0AA97P352"/>